<dbReference type="InterPro" id="IPR010583">
    <property type="entry name" value="MipA"/>
</dbReference>
<dbReference type="RefSeq" id="WP_169563537.1">
    <property type="nucleotide sequence ID" value="NZ_JAAXYH010000003.1"/>
</dbReference>
<dbReference type="GO" id="GO:0009252">
    <property type="term" value="P:peptidoglycan biosynthetic process"/>
    <property type="evidence" value="ECO:0007669"/>
    <property type="project" value="TreeGrafter"/>
</dbReference>
<keyword evidence="3 6" id="KW-0732">Signal</keyword>
<evidence type="ECO:0000256" key="4">
    <source>
        <dbReference type="ARBA" id="ARBA00023136"/>
    </source>
</evidence>
<gene>
    <name evidence="7" type="ORF">HC757_06715</name>
</gene>
<evidence type="ECO:0000256" key="1">
    <source>
        <dbReference type="ARBA" id="ARBA00004442"/>
    </source>
</evidence>
<keyword evidence="4" id="KW-0472">Membrane</keyword>
<name>A0A972FZS3_9GAMM</name>
<organism evidence="7 8">
    <name type="scientific">Shewanella salipaludis</name>
    <dbReference type="NCBI Taxonomy" id="2723052"/>
    <lineage>
        <taxon>Bacteria</taxon>
        <taxon>Pseudomonadati</taxon>
        <taxon>Pseudomonadota</taxon>
        <taxon>Gammaproteobacteria</taxon>
        <taxon>Alteromonadales</taxon>
        <taxon>Shewanellaceae</taxon>
        <taxon>Shewanella</taxon>
    </lineage>
</organism>
<sequence length="290" mass="32995">MSRNCLSISLGLLLFSLSGLALADSGCNQDEECIPVGQWELGLALGWGKKTNPLADYEDIPLYLLPSVAYYGDNWFFDNGNLGYTLAEDEHFSVNLTTSYSLDRAYFYRWDPSNIFIANGNNQAAAIATQESLRDQGPQPAIGALEARHFTLLGGAEAFFYTPMGTFRLALGHDLFDVHRGTEAQIKWAYKLALQRWRFDLALLLEWKSREIVDYYYGIRPGESRYWNQEYRAEAAWNRGAEFSGRYVLNEHWELLLATRYTKIAAEIVASPLLNKDYSSSYFIGAAYRF</sequence>
<evidence type="ECO:0000256" key="6">
    <source>
        <dbReference type="SAM" id="SignalP"/>
    </source>
</evidence>
<dbReference type="EMBL" id="JAAXYH010000003">
    <property type="protein sequence ID" value="NMH64861.1"/>
    <property type="molecule type" value="Genomic_DNA"/>
</dbReference>
<evidence type="ECO:0000256" key="3">
    <source>
        <dbReference type="ARBA" id="ARBA00022729"/>
    </source>
</evidence>
<comment type="similarity">
    <text evidence="2">Belongs to the MipA/OmpV family.</text>
</comment>
<keyword evidence="8" id="KW-1185">Reference proteome</keyword>
<dbReference type="Proteomes" id="UP000737113">
    <property type="component" value="Unassembled WGS sequence"/>
</dbReference>
<dbReference type="PANTHER" id="PTHR38776:SF1">
    <property type="entry name" value="MLTA-INTERACTING PROTEIN-RELATED"/>
    <property type="match status" value="1"/>
</dbReference>
<reference evidence="7" key="1">
    <citation type="submission" date="2020-04" db="EMBL/GenBank/DDBJ databases">
        <title>Description of Shewanella salipaludis sp. nov., isolated from a salt marsh.</title>
        <authorList>
            <person name="Park S."/>
            <person name="Yoon J.-H."/>
        </authorList>
    </citation>
    <scope>NUCLEOTIDE SEQUENCE</scope>
    <source>
        <strain evidence="7">SHSM-M6</strain>
    </source>
</reference>
<comment type="subcellular location">
    <subcellularLocation>
        <location evidence="1">Cell outer membrane</location>
    </subcellularLocation>
</comment>
<dbReference type="PANTHER" id="PTHR38776">
    <property type="entry name" value="MLTA-INTERACTING PROTEIN-RELATED"/>
    <property type="match status" value="1"/>
</dbReference>
<comment type="caution">
    <text evidence="7">The sequence shown here is derived from an EMBL/GenBank/DDBJ whole genome shotgun (WGS) entry which is preliminary data.</text>
</comment>
<feature type="chain" id="PRO_5038045812" evidence="6">
    <location>
        <begin position="24"/>
        <end position="290"/>
    </location>
</feature>
<dbReference type="GO" id="GO:0009279">
    <property type="term" value="C:cell outer membrane"/>
    <property type="evidence" value="ECO:0007669"/>
    <property type="project" value="UniProtKB-SubCell"/>
</dbReference>
<protein>
    <submittedName>
        <fullName evidence="7">MipA/OmpV family protein</fullName>
    </submittedName>
</protein>
<feature type="signal peptide" evidence="6">
    <location>
        <begin position="1"/>
        <end position="23"/>
    </location>
</feature>
<evidence type="ECO:0000256" key="2">
    <source>
        <dbReference type="ARBA" id="ARBA00005722"/>
    </source>
</evidence>
<proteinExistence type="inferred from homology"/>
<dbReference type="Pfam" id="PF06629">
    <property type="entry name" value="MipA"/>
    <property type="match status" value="1"/>
</dbReference>
<keyword evidence="5" id="KW-0998">Cell outer membrane</keyword>
<evidence type="ECO:0000313" key="7">
    <source>
        <dbReference type="EMBL" id="NMH64861.1"/>
    </source>
</evidence>
<dbReference type="AlphaFoldDB" id="A0A972FZS3"/>
<evidence type="ECO:0000256" key="5">
    <source>
        <dbReference type="ARBA" id="ARBA00023237"/>
    </source>
</evidence>
<evidence type="ECO:0000313" key="8">
    <source>
        <dbReference type="Proteomes" id="UP000737113"/>
    </source>
</evidence>
<accession>A0A972FZS3</accession>